<keyword evidence="1" id="KW-1133">Transmembrane helix</keyword>
<proteinExistence type="predicted"/>
<keyword evidence="1" id="KW-0472">Membrane</keyword>
<gene>
    <name evidence="2" type="ORF">CUNI_LOCUS1726</name>
</gene>
<keyword evidence="1" id="KW-0812">Transmembrane</keyword>
<organism evidence="2 3">
    <name type="scientific">Candidula unifasciata</name>
    <dbReference type="NCBI Taxonomy" id="100452"/>
    <lineage>
        <taxon>Eukaryota</taxon>
        <taxon>Metazoa</taxon>
        <taxon>Spiralia</taxon>
        <taxon>Lophotrochozoa</taxon>
        <taxon>Mollusca</taxon>
        <taxon>Gastropoda</taxon>
        <taxon>Heterobranchia</taxon>
        <taxon>Euthyneura</taxon>
        <taxon>Panpulmonata</taxon>
        <taxon>Eupulmonata</taxon>
        <taxon>Stylommatophora</taxon>
        <taxon>Helicina</taxon>
        <taxon>Helicoidea</taxon>
        <taxon>Geomitridae</taxon>
        <taxon>Candidula</taxon>
    </lineage>
</organism>
<dbReference type="AlphaFoldDB" id="A0A8S3YIK7"/>
<evidence type="ECO:0000313" key="3">
    <source>
        <dbReference type="Proteomes" id="UP000678393"/>
    </source>
</evidence>
<reference evidence="2" key="1">
    <citation type="submission" date="2021-04" db="EMBL/GenBank/DDBJ databases">
        <authorList>
            <consortium name="Molecular Ecology Group"/>
        </authorList>
    </citation>
    <scope>NUCLEOTIDE SEQUENCE</scope>
</reference>
<comment type="caution">
    <text evidence="2">The sequence shown here is derived from an EMBL/GenBank/DDBJ whole genome shotgun (WGS) entry which is preliminary data.</text>
</comment>
<dbReference type="EMBL" id="CAJHNH020000219">
    <property type="protein sequence ID" value="CAG5116168.1"/>
    <property type="molecule type" value="Genomic_DNA"/>
</dbReference>
<dbReference type="Proteomes" id="UP000678393">
    <property type="component" value="Unassembled WGS sequence"/>
</dbReference>
<sequence length="102" mass="11999">MYFYIPVQNFVNFLVLQISYKIICSTSQFNILFIFWYYKFHTRSFALVLYPSLTFCSFSGTTDFIQDNLFSVIQHPSLTLCSFSCTTDFIQDNLFSVVLYPS</sequence>
<name>A0A8S3YIK7_9EUPU</name>
<keyword evidence="3" id="KW-1185">Reference proteome</keyword>
<accession>A0A8S3YIK7</accession>
<evidence type="ECO:0000256" key="1">
    <source>
        <dbReference type="SAM" id="Phobius"/>
    </source>
</evidence>
<protein>
    <submittedName>
        <fullName evidence="2">Uncharacterized protein</fullName>
    </submittedName>
</protein>
<evidence type="ECO:0000313" key="2">
    <source>
        <dbReference type="EMBL" id="CAG5116168.1"/>
    </source>
</evidence>
<feature type="transmembrane region" description="Helical" evidence="1">
    <location>
        <begin position="20"/>
        <end position="38"/>
    </location>
</feature>